<comment type="similarity">
    <text evidence="2 7">Belongs to the group II decarboxylase family.</text>
</comment>
<keyword evidence="5 7" id="KW-0456">Lyase</keyword>
<dbReference type="GO" id="GO:0030170">
    <property type="term" value="F:pyridoxal phosphate binding"/>
    <property type="evidence" value="ECO:0007669"/>
    <property type="project" value="InterPro"/>
</dbReference>
<dbReference type="PANTHER" id="PTHR11999:SF70">
    <property type="entry name" value="MIP05841P"/>
    <property type="match status" value="1"/>
</dbReference>
<evidence type="ECO:0000256" key="4">
    <source>
        <dbReference type="ARBA" id="ARBA00022898"/>
    </source>
</evidence>
<keyword evidence="3" id="KW-0210">Decarboxylase</keyword>
<dbReference type="InterPro" id="IPR002129">
    <property type="entry name" value="PyrdxlP-dep_de-COase"/>
</dbReference>
<evidence type="ECO:0000313" key="9">
    <source>
        <dbReference type="Proteomes" id="UP000220353"/>
    </source>
</evidence>
<evidence type="ECO:0000256" key="1">
    <source>
        <dbReference type="ARBA" id="ARBA00001933"/>
    </source>
</evidence>
<protein>
    <submittedName>
        <fullName evidence="8">Aspartate aminotransferase family protein</fullName>
    </submittedName>
</protein>
<gene>
    <name evidence="8" type="ORF">CO661_06770</name>
</gene>
<dbReference type="EMBL" id="NWTC01000004">
    <property type="protein sequence ID" value="PDT48831.1"/>
    <property type="molecule type" value="Genomic_DNA"/>
</dbReference>
<dbReference type="Gene3D" id="3.90.1150.10">
    <property type="entry name" value="Aspartate Aminotransferase, domain 1"/>
    <property type="match status" value="1"/>
</dbReference>
<evidence type="ECO:0000256" key="5">
    <source>
        <dbReference type="ARBA" id="ARBA00023239"/>
    </source>
</evidence>
<dbReference type="RefSeq" id="WP_037429117.1">
    <property type="nucleotide sequence ID" value="NZ_NWTC01000004.1"/>
</dbReference>
<evidence type="ECO:0000256" key="7">
    <source>
        <dbReference type="RuleBase" id="RU000382"/>
    </source>
</evidence>
<dbReference type="GO" id="GO:0019752">
    <property type="term" value="P:carboxylic acid metabolic process"/>
    <property type="evidence" value="ECO:0007669"/>
    <property type="project" value="InterPro"/>
</dbReference>
<dbReference type="InterPro" id="IPR015422">
    <property type="entry name" value="PyrdxlP-dep_Trfase_small"/>
</dbReference>
<organism evidence="8 9">
    <name type="scientific">Rhizobium fredii</name>
    <name type="common">Sinorhizobium fredii</name>
    <dbReference type="NCBI Taxonomy" id="380"/>
    <lineage>
        <taxon>Bacteria</taxon>
        <taxon>Pseudomonadati</taxon>
        <taxon>Pseudomonadota</taxon>
        <taxon>Alphaproteobacteria</taxon>
        <taxon>Hyphomicrobiales</taxon>
        <taxon>Rhizobiaceae</taxon>
        <taxon>Sinorhizobium/Ensifer group</taxon>
        <taxon>Sinorhizobium</taxon>
    </lineage>
</organism>
<keyword evidence="8" id="KW-0032">Aminotransferase</keyword>
<evidence type="ECO:0000256" key="6">
    <source>
        <dbReference type="PIRSR" id="PIRSR602129-50"/>
    </source>
</evidence>
<comment type="cofactor">
    <cofactor evidence="1 6 7">
        <name>pyridoxal 5'-phosphate</name>
        <dbReference type="ChEBI" id="CHEBI:597326"/>
    </cofactor>
</comment>
<dbReference type="InterPro" id="IPR015421">
    <property type="entry name" value="PyrdxlP-dep_Trfase_major"/>
</dbReference>
<dbReference type="PANTHER" id="PTHR11999">
    <property type="entry name" value="GROUP II PYRIDOXAL-5-PHOSPHATE DECARBOXYLASE"/>
    <property type="match status" value="1"/>
</dbReference>
<keyword evidence="8" id="KW-0808">Transferase</keyword>
<dbReference type="InterPro" id="IPR015424">
    <property type="entry name" value="PyrdxlP-dep_Trfase"/>
</dbReference>
<dbReference type="SUPFAM" id="SSF53383">
    <property type="entry name" value="PLP-dependent transferases"/>
    <property type="match status" value="1"/>
</dbReference>
<evidence type="ECO:0000256" key="3">
    <source>
        <dbReference type="ARBA" id="ARBA00022793"/>
    </source>
</evidence>
<comment type="caution">
    <text evidence="8">The sequence shown here is derived from an EMBL/GenBank/DDBJ whole genome shotgun (WGS) entry which is preliminary data.</text>
</comment>
<dbReference type="GO" id="GO:0008483">
    <property type="term" value="F:transaminase activity"/>
    <property type="evidence" value="ECO:0007669"/>
    <property type="project" value="UniProtKB-KW"/>
</dbReference>
<proteinExistence type="inferred from homology"/>
<dbReference type="Proteomes" id="UP000220353">
    <property type="component" value="Unassembled WGS sequence"/>
</dbReference>
<reference evidence="8 9" key="1">
    <citation type="submission" date="2017-09" db="EMBL/GenBank/DDBJ databases">
        <title>Comparative genomics of rhizobia isolated from Phaseolus vulgaris in China.</title>
        <authorList>
            <person name="Tong W."/>
        </authorList>
    </citation>
    <scope>NUCLEOTIDE SEQUENCE [LARGE SCALE GENOMIC DNA]</scope>
    <source>
        <strain evidence="8 9">PCH1</strain>
    </source>
</reference>
<keyword evidence="4 6" id="KW-0663">Pyridoxal phosphate</keyword>
<dbReference type="GO" id="GO:0016831">
    <property type="term" value="F:carboxy-lyase activity"/>
    <property type="evidence" value="ECO:0007669"/>
    <property type="project" value="UniProtKB-KW"/>
</dbReference>
<name>A0A2A6M246_RHIFR</name>
<dbReference type="Pfam" id="PF00282">
    <property type="entry name" value="Pyridoxal_deC"/>
    <property type="match status" value="1"/>
</dbReference>
<dbReference type="Gene3D" id="3.40.640.10">
    <property type="entry name" value="Type I PLP-dependent aspartate aminotransferase-like (Major domain)"/>
    <property type="match status" value="1"/>
</dbReference>
<evidence type="ECO:0000313" key="8">
    <source>
        <dbReference type="EMBL" id="PDT48831.1"/>
    </source>
</evidence>
<sequence length="475" mass="51077">MDDGSVRDLFRRAADHAARFRDTISDRQQRPEVSYLGSLEAFREPLPEDGAGGPAVIDDLVARAEPGLHAMTGPRFFGWVIGGSHPVGVAADWMAGAWGQNAGNHHATPAAAAAEAVAADWLLDLLDLPRESSVGFATGATLANFVCLAAARGAVLRRVGWDAEAQGLFGAPPVTVLIGDDAHATVFSALQFLGFGHDRLVRLKTDDMGRISASDFAEAAARVSGPSIVILQAGQINTGAFDDFAALIPVARRIGAWVHVDGAFGLWARASPAKRALAEGVDEADSWATDGHKWLQTPYDCGYAIIRDEEAHRRAMTIAASYLPPSFSGERDPSHFVPELSRRARGFATWAMIKHLGRQGIAAMVERHCRIAQAMAERLRSEDGIAVLNEVGLNQFMVRFGAGRPDEEADRLTQQTVERLQADGVCFAGGATWRDRKVMRVSVISWLTDDRAGEVAADAMIAAWRAVRSAAPGRR</sequence>
<feature type="modified residue" description="N6-(pyridoxal phosphate)lysine" evidence="6">
    <location>
        <position position="293"/>
    </location>
</feature>
<evidence type="ECO:0000256" key="2">
    <source>
        <dbReference type="ARBA" id="ARBA00009533"/>
    </source>
</evidence>
<dbReference type="InterPro" id="IPR010977">
    <property type="entry name" value="Aromatic_deC"/>
</dbReference>
<accession>A0A2A6M246</accession>
<dbReference type="AlphaFoldDB" id="A0A2A6M246"/>